<dbReference type="EMBL" id="JAUEPU010000005">
    <property type="protein sequence ID" value="KAK0501965.1"/>
    <property type="molecule type" value="Genomic_DNA"/>
</dbReference>
<comment type="caution">
    <text evidence="2">The sequence shown here is derived from an EMBL/GenBank/DDBJ whole genome shotgun (WGS) entry which is preliminary data.</text>
</comment>
<dbReference type="Proteomes" id="UP001175228">
    <property type="component" value="Unassembled WGS sequence"/>
</dbReference>
<feature type="region of interest" description="Disordered" evidence="1">
    <location>
        <begin position="1"/>
        <end position="22"/>
    </location>
</feature>
<proteinExistence type="predicted"/>
<name>A0AA39QH52_9AGAR</name>
<organism evidence="2 3">
    <name type="scientific">Armillaria luteobubalina</name>
    <dbReference type="NCBI Taxonomy" id="153913"/>
    <lineage>
        <taxon>Eukaryota</taxon>
        <taxon>Fungi</taxon>
        <taxon>Dikarya</taxon>
        <taxon>Basidiomycota</taxon>
        <taxon>Agaricomycotina</taxon>
        <taxon>Agaricomycetes</taxon>
        <taxon>Agaricomycetidae</taxon>
        <taxon>Agaricales</taxon>
        <taxon>Marasmiineae</taxon>
        <taxon>Physalacriaceae</taxon>
        <taxon>Armillaria</taxon>
    </lineage>
</organism>
<accession>A0AA39QH52</accession>
<protein>
    <submittedName>
        <fullName evidence="2">Uncharacterized protein</fullName>
    </submittedName>
</protein>
<reference evidence="2" key="1">
    <citation type="submission" date="2023-06" db="EMBL/GenBank/DDBJ databases">
        <authorList>
            <consortium name="Lawrence Berkeley National Laboratory"/>
            <person name="Ahrendt S."/>
            <person name="Sahu N."/>
            <person name="Indic B."/>
            <person name="Wong-Bajracharya J."/>
            <person name="Merenyi Z."/>
            <person name="Ke H.-M."/>
            <person name="Monk M."/>
            <person name="Kocsube S."/>
            <person name="Drula E."/>
            <person name="Lipzen A."/>
            <person name="Balint B."/>
            <person name="Henrissat B."/>
            <person name="Andreopoulos B."/>
            <person name="Martin F.M."/>
            <person name="Harder C.B."/>
            <person name="Rigling D."/>
            <person name="Ford K.L."/>
            <person name="Foster G.D."/>
            <person name="Pangilinan J."/>
            <person name="Papanicolaou A."/>
            <person name="Barry K."/>
            <person name="LaButti K."/>
            <person name="Viragh M."/>
            <person name="Koriabine M."/>
            <person name="Yan M."/>
            <person name="Riley R."/>
            <person name="Champramary S."/>
            <person name="Plett K.L."/>
            <person name="Tsai I.J."/>
            <person name="Slot J."/>
            <person name="Sipos G."/>
            <person name="Plett J."/>
            <person name="Nagy L.G."/>
            <person name="Grigoriev I.V."/>
        </authorList>
    </citation>
    <scope>NUCLEOTIDE SEQUENCE</scope>
    <source>
        <strain evidence="2">HWK02</strain>
    </source>
</reference>
<gene>
    <name evidence="2" type="ORF">EDD18DRAFT_1426428</name>
</gene>
<dbReference type="AlphaFoldDB" id="A0AA39QH52"/>
<feature type="region of interest" description="Disordered" evidence="1">
    <location>
        <begin position="177"/>
        <end position="202"/>
    </location>
</feature>
<sequence length="202" mass="23042">MTDTRGWEPIGGNGRGHEMGNGWWGRRQRESAQRRPRAFTSTGRAQSLRWEMTRMLLYTCISCPLVYCGWLPTVETTCRRCQRRSIRFNFKLGLWLRGTVRLQAVVMVEDVGDAWFRNIMSFVVSVSGLGGVQLVYDRPRQPSQESVGIQACSRSTQGDLSCVLGLGLQRGRELEREEKVAEEKGERDVLKSEREPVRCPDS</sequence>
<evidence type="ECO:0000313" key="2">
    <source>
        <dbReference type="EMBL" id="KAK0501965.1"/>
    </source>
</evidence>
<evidence type="ECO:0000256" key="1">
    <source>
        <dbReference type="SAM" id="MobiDB-lite"/>
    </source>
</evidence>
<keyword evidence="3" id="KW-1185">Reference proteome</keyword>
<evidence type="ECO:0000313" key="3">
    <source>
        <dbReference type="Proteomes" id="UP001175228"/>
    </source>
</evidence>